<proteinExistence type="predicted"/>
<evidence type="ECO:0000313" key="1">
    <source>
        <dbReference type="EMBL" id="AUB34619.1"/>
    </source>
</evidence>
<gene>
    <name evidence="1" type="ORF">COO91_00448</name>
</gene>
<organism evidence="1 2">
    <name type="scientific">Nostoc flagelliforme CCNUN1</name>
    <dbReference type="NCBI Taxonomy" id="2038116"/>
    <lineage>
        <taxon>Bacteria</taxon>
        <taxon>Bacillati</taxon>
        <taxon>Cyanobacteriota</taxon>
        <taxon>Cyanophyceae</taxon>
        <taxon>Nostocales</taxon>
        <taxon>Nostocaceae</taxon>
        <taxon>Nostoc</taxon>
    </lineage>
</organism>
<reference evidence="1 2" key="1">
    <citation type="submission" date="2017-11" db="EMBL/GenBank/DDBJ databases">
        <title>Complete genome of a free-living desiccation-tolerant cyanobacterium and its photosynthetic adaptation to extreme terrestrial habitat.</title>
        <authorList>
            <person name="Shang J."/>
        </authorList>
    </citation>
    <scope>NUCLEOTIDE SEQUENCE [LARGE SCALE GENOMIC DNA]</scope>
    <source>
        <strain evidence="1 2">CCNUN1</strain>
    </source>
</reference>
<keyword evidence="2" id="KW-1185">Reference proteome</keyword>
<dbReference type="EMBL" id="CP024785">
    <property type="protein sequence ID" value="AUB34619.1"/>
    <property type="molecule type" value="Genomic_DNA"/>
</dbReference>
<dbReference type="AlphaFoldDB" id="A0A2K8SGR2"/>
<protein>
    <submittedName>
        <fullName evidence="1">Uncharacterized protein</fullName>
    </submittedName>
</protein>
<evidence type="ECO:0000313" key="2">
    <source>
        <dbReference type="Proteomes" id="UP000232003"/>
    </source>
</evidence>
<sequence length="96" mass="11027">MRTNQQVSRLWQTLESTPTQQHFHVDMITLFPAPVQRYFLHAIALGTLLVTSIKLGGIFQAERTFEGITIPSRISAGWWFGTERYVESFVSEIEVL</sequence>
<name>A0A2K8SGR2_9NOSO</name>
<accession>A0A2K8SGR2</accession>
<dbReference type="KEGG" id="nfl:COO91_00448"/>
<dbReference type="Proteomes" id="UP000232003">
    <property type="component" value="Chromosome"/>
</dbReference>